<evidence type="ECO:0000313" key="2">
    <source>
        <dbReference type="Proteomes" id="UP000033874"/>
    </source>
</evidence>
<dbReference type="Proteomes" id="UP000033874">
    <property type="component" value="Unassembled WGS sequence"/>
</dbReference>
<dbReference type="Pfam" id="PF06356">
    <property type="entry name" value="DUF1064"/>
    <property type="match status" value="1"/>
</dbReference>
<dbReference type="InterPro" id="IPR009414">
    <property type="entry name" value="DUF1064"/>
</dbReference>
<reference evidence="1 2" key="1">
    <citation type="submission" date="2015-04" db="EMBL/GenBank/DDBJ databases">
        <title>Genome sequence of aromatic hydrocarbons-degrading Sphingobium chungbukense DJ77.</title>
        <authorList>
            <person name="Kim Y.-C."/>
            <person name="Chae J.-C."/>
        </authorList>
    </citation>
    <scope>NUCLEOTIDE SEQUENCE [LARGE SCALE GENOMIC DNA]</scope>
    <source>
        <strain evidence="1 2">DJ77</strain>
    </source>
</reference>
<dbReference type="PATRIC" id="fig|56193.3.peg.1435"/>
<gene>
    <name evidence="1" type="ORF">YP76_06935</name>
</gene>
<evidence type="ECO:0000313" key="1">
    <source>
        <dbReference type="EMBL" id="KKW92663.1"/>
    </source>
</evidence>
<name>A0A0M3ARY6_9SPHN</name>
<dbReference type="AlphaFoldDB" id="A0A0M3ARY6"/>
<accession>A0A0M3ARY6</accession>
<dbReference type="EMBL" id="LBIC01000003">
    <property type="protein sequence ID" value="KKW92663.1"/>
    <property type="molecule type" value="Genomic_DNA"/>
</dbReference>
<dbReference type="RefSeq" id="WP_046762879.1">
    <property type="nucleotide sequence ID" value="NZ_LBIC01000003.1"/>
</dbReference>
<keyword evidence="2" id="KW-1185">Reference proteome</keyword>
<dbReference type="STRING" id="56193.YP76_06935"/>
<sequence length="118" mass="13547">MTKYRAIKTDCDHGHTHDSRKEAARCNQLHDMEIDGAITDLRQQPSFAVNIGDSYICTYVADFEYRVQDCRIVEDVKGVRTAVFQLKRKLVEATHPGVVVTIYPPVRRKRRKAKKVAT</sequence>
<proteinExistence type="predicted"/>
<comment type="caution">
    <text evidence="1">The sequence shown here is derived from an EMBL/GenBank/DDBJ whole genome shotgun (WGS) entry which is preliminary data.</text>
</comment>
<protein>
    <submittedName>
        <fullName evidence="1">Uncharacterized protein</fullName>
    </submittedName>
</protein>
<organism evidence="1 2">
    <name type="scientific">Sphingobium chungbukense</name>
    <dbReference type="NCBI Taxonomy" id="56193"/>
    <lineage>
        <taxon>Bacteria</taxon>
        <taxon>Pseudomonadati</taxon>
        <taxon>Pseudomonadota</taxon>
        <taxon>Alphaproteobacteria</taxon>
        <taxon>Sphingomonadales</taxon>
        <taxon>Sphingomonadaceae</taxon>
        <taxon>Sphingobium</taxon>
    </lineage>
</organism>